<reference evidence="1 2" key="1">
    <citation type="journal article" date="2019" name="Nat. Med.">
        <title>Preventing dysbiosis of the neonatal mouse intestinal microbiome protects against late-onset sepsis.</title>
        <authorList>
            <person name="Singer J.R."/>
            <person name="Blosser E.G."/>
            <person name="Zindl C.L."/>
            <person name="Silberger D.J."/>
            <person name="Conlan S."/>
            <person name="Laufer V.A."/>
            <person name="DiToro D."/>
            <person name="Deming C."/>
            <person name="Kumar R."/>
            <person name="Morrow C.D."/>
            <person name="Segre J.A."/>
            <person name="Gray M.J."/>
            <person name="Randolph D.A."/>
            <person name="Weaver C.T."/>
        </authorList>
    </citation>
    <scope>NUCLEOTIDE SEQUENCE [LARGE SCALE GENOMIC DNA]</scope>
    <source>
        <strain evidence="1 2">V10</strain>
    </source>
</reference>
<accession>A0AAE7BR95</accession>
<dbReference type="Pfam" id="PF25680">
    <property type="entry name" value="Mom"/>
    <property type="match status" value="1"/>
</dbReference>
<organism evidence="1 2">
    <name type="scientific">Ligilactobacillus murinus</name>
    <dbReference type="NCBI Taxonomy" id="1622"/>
    <lineage>
        <taxon>Bacteria</taxon>
        <taxon>Bacillati</taxon>
        <taxon>Bacillota</taxon>
        <taxon>Bacilli</taxon>
        <taxon>Lactobacillales</taxon>
        <taxon>Lactobacillaceae</taxon>
        <taxon>Ligilactobacillus</taxon>
    </lineage>
</organism>
<protein>
    <submittedName>
        <fullName evidence="1">Protein Mom</fullName>
    </submittedName>
</protein>
<dbReference type="InterPro" id="IPR057895">
    <property type="entry name" value="Mom"/>
</dbReference>
<proteinExistence type="predicted"/>
<name>A0AAE7BR95_9LACO</name>
<sequence length="225" mass="25853">MRVGYATKEATKYACQNWHYSKCVPAGSLFSVGVWEDNHFLGVVIFSHGANNKIGNAFSLSQHQCVELTRIALRSHKGVFVSEIMAKAIKFFKQKNSNVILIISYADPKQKHKGGIYQATNWLYVGVTKGSTEMIINRKQRHGRSVSSMIRSLSKKYKYDGRQLEFIRKYVDANAKEVKVIGKHKYLMPLTKKARRKLKKYAQEYPKKYDDFVKETDVKVDLSDC</sequence>
<evidence type="ECO:0000313" key="1">
    <source>
        <dbReference type="EMBL" id="QIA91058.1"/>
    </source>
</evidence>
<gene>
    <name evidence="1" type="ORF">FEE40_09765</name>
</gene>
<dbReference type="Proteomes" id="UP000463931">
    <property type="component" value="Chromosome"/>
</dbReference>
<evidence type="ECO:0000313" key="2">
    <source>
        <dbReference type="Proteomes" id="UP000463931"/>
    </source>
</evidence>
<dbReference type="EMBL" id="CP040852">
    <property type="protein sequence ID" value="QIA91058.1"/>
    <property type="molecule type" value="Genomic_DNA"/>
</dbReference>
<dbReference type="AlphaFoldDB" id="A0AAE7BR95"/>